<proteinExistence type="predicted"/>
<evidence type="ECO:0000313" key="3">
    <source>
        <dbReference type="Proteomes" id="UP000662814"/>
    </source>
</evidence>
<protein>
    <submittedName>
        <fullName evidence="2">Class II fructose-bisphosphate aldolase</fullName>
    </submittedName>
</protein>
<dbReference type="PANTHER" id="PTHR30304">
    <property type="entry name" value="D-TAGATOSE-1,6-BISPHOSPHATE ALDOLASE"/>
    <property type="match status" value="1"/>
</dbReference>
<dbReference type="InterPro" id="IPR050246">
    <property type="entry name" value="Class_II_FBP_aldolase"/>
</dbReference>
<dbReference type="Pfam" id="PF01116">
    <property type="entry name" value="F_bP_aldolase"/>
    <property type="match status" value="1"/>
</dbReference>
<reference evidence="2 3" key="1">
    <citation type="submission" date="2020-12" db="EMBL/GenBank/DDBJ databases">
        <title>Microbacterium sp. HY060.</title>
        <authorList>
            <person name="Zhou J."/>
        </authorList>
    </citation>
    <scope>NUCLEOTIDE SEQUENCE [LARGE SCALE GENOMIC DNA]</scope>
    <source>
        <strain evidence="2 3">HY60</strain>
    </source>
</reference>
<dbReference type="Gene3D" id="3.20.20.70">
    <property type="entry name" value="Aldolase class I"/>
    <property type="match status" value="1"/>
</dbReference>
<comment type="cofactor">
    <cofactor evidence="1">
        <name>Zn(2+)</name>
        <dbReference type="ChEBI" id="CHEBI:29105"/>
    </cofactor>
</comment>
<dbReference type="SUPFAM" id="SSF51569">
    <property type="entry name" value="Aldolase"/>
    <property type="match status" value="1"/>
</dbReference>
<gene>
    <name evidence="2" type="ORF">HCR76_01835</name>
</gene>
<dbReference type="EMBL" id="CP061169">
    <property type="protein sequence ID" value="QPZ38871.1"/>
    <property type="molecule type" value="Genomic_DNA"/>
</dbReference>
<evidence type="ECO:0000313" key="2">
    <source>
        <dbReference type="EMBL" id="QPZ38871.1"/>
    </source>
</evidence>
<accession>A0ABX6YJE5</accession>
<sequence length="275" mass="28991">MIISAHTLFSDMSASEAAAAFNVITLEHAEAIVQAAEEVNRPVILQLSQNAIAFHRGSRAIAKSMIAVAEESSATVVLHLDHITDIELARSARDLGFSSVMFDAAAQDFADNVVSTRRVAEWGHDVGVWVEAELGEIGGKEGAHTPGVRTRPDDAAHFVDLTGVDSLAVAVGSSHAMTTRSAHLDTDLIHAIAQSVDVPLVLHGSSGVPDSELTTAVSAGMRKINIGTALNVAYTHAVSDWLGTHDGTDPRKYISPARDAVARTCAHVLNLLSPV</sequence>
<dbReference type="PIRSF" id="PIRSF001359">
    <property type="entry name" value="F_bP_aldolase_II"/>
    <property type="match status" value="1"/>
</dbReference>
<dbReference type="CDD" id="cd00947">
    <property type="entry name" value="TBP_aldolase_IIB"/>
    <property type="match status" value="1"/>
</dbReference>
<keyword evidence="3" id="KW-1185">Reference proteome</keyword>
<organism evidence="2 3">
    <name type="scientific">Paramicrobacterium chengjingii</name>
    <dbReference type="NCBI Taxonomy" id="2769067"/>
    <lineage>
        <taxon>Bacteria</taxon>
        <taxon>Bacillati</taxon>
        <taxon>Actinomycetota</taxon>
        <taxon>Actinomycetes</taxon>
        <taxon>Micrococcales</taxon>
        <taxon>Microbacteriaceae</taxon>
        <taxon>Paramicrobacterium</taxon>
    </lineage>
</organism>
<evidence type="ECO:0000256" key="1">
    <source>
        <dbReference type="ARBA" id="ARBA00001947"/>
    </source>
</evidence>
<dbReference type="PANTHER" id="PTHR30304:SF0">
    <property type="entry name" value="D-TAGATOSE-1,6-BISPHOSPHATE ALDOLASE SUBUNIT GATY-RELATED"/>
    <property type="match status" value="1"/>
</dbReference>
<dbReference type="Proteomes" id="UP000662814">
    <property type="component" value="Chromosome"/>
</dbReference>
<dbReference type="InterPro" id="IPR000771">
    <property type="entry name" value="FBA_II"/>
</dbReference>
<dbReference type="NCBIfam" id="TIGR00167">
    <property type="entry name" value="cbbA"/>
    <property type="match status" value="1"/>
</dbReference>
<dbReference type="RefSeq" id="WP_166985296.1">
    <property type="nucleotide sequence ID" value="NZ_CP061169.1"/>
</dbReference>
<name>A0ABX6YJE5_9MICO</name>
<dbReference type="InterPro" id="IPR013785">
    <property type="entry name" value="Aldolase_TIM"/>
</dbReference>
<dbReference type="PROSITE" id="PS00806">
    <property type="entry name" value="ALDOLASE_CLASS_II_2"/>
    <property type="match status" value="1"/>
</dbReference>